<evidence type="ECO:0000313" key="3">
    <source>
        <dbReference type="Proteomes" id="UP000799424"/>
    </source>
</evidence>
<gene>
    <name evidence="2" type="ORF">CC86DRAFT_411563</name>
</gene>
<feature type="compositionally biased region" description="Low complexity" evidence="1">
    <location>
        <begin position="17"/>
        <end position="30"/>
    </location>
</feature>
<dbReference type="PRINTS" id="PR00929">
    <property type="entry name" value="ATHOOK"/>
</dbReference>
<organism evidence="2 3">
    <name type="scientific">Ophiobolus disseminans</name>
    <dbReference type="NCBI Taxonomy" id="1469910"/>
    <lineage>
        <taxon>Eukaryota</taxon>
        <taxon>Fungi</taxon>
        <taxon>Dikarya</taxon>
        <taxon>Ascomycota</taxon>
        <taxon>Pezizomycotina</taxon>
        <taxon>Dothideomycetes</taxon>
        <taxon>Pleosporomycetidae</taxon>
        <taxon>Pleosporales</taxon>
        <taxon>Pleosporineae</taxon>
        <taxon>Phaeosphaeriaceae</taxon>
        <taxon>Ophiobolus</taxon>
    </lineage>
</organism>
<dbReference type="SMART" id="SM00384">
    <property type="entry name" value="AT_hook"/>
    <property type="match status" value="2"/>
</dbReference>
<dbReference type="GO" id="GO:0003677">
    <property type="term" value="F:DNA binding"/>
    <property type="evidence" value="ECO:0007669"/>
    <property type="project" value="InterPro"/>
</dbReference>
<evidence type="ECO:0000256" key="1">
    <source>
        <dbReference type="SAM" id="MobiDB-lite"/>
    </source>
</evidence>
<sequence length="296" mass="32331">MSPPKIPPRSDTPAACSPTSIHITSTSSVSDNECSSTTEPGDLTVGRKREEITLPDPSAPVKRKRGRPRKNPLPDQNRSQSTSPDAPPKRGPGRPRKDGNINRKRAAPKEATAPQTRRVSPRLPGTHDPQPNHEEDGTAPDKQFSEVKTSAPTSSPIDSFAEEPDCNVGSHVERQIKRTSGAREQAAELSDGEQDLDDSTDVEETPESDWEKERKVACMMYDEPLQEHRARYEEFLAPEYDLPDGSEHEGGLTASSLVPLLAAASKEVSTDLFQGVNDVPQLLKASAEPFDVVKAW</sequence>
<feature type="compositionally biased region" description="Polar residues" evidence="1">
    <location>
        <begin position="74"/>
        <end position="83"/>
    </location>
</feature>
<feature type="compositionally biased region" description="Acidic residues" evidence="1">
    <location>
        <begin position="190"/>
        <end position="208"/>
    </location>
</feature>
<dbReference type="InterPro" id="IPR017956">
    <property type="entry name" value="AT_hook_DNA-bd_motif"/>
</dbReference>
<evidence type="ECO:0000313" key="2">
    <source>
        <dbReference type="EMBL" id="KAF2821266.1"/>
    </source>
</evidence>
<dbReference type="Proteomes" id="UP000799424">
    <property type="component" value="Unassembled WGS sequence"/>
</dbReference>
<dbReference type="EMBL" id="MU006238">
    <property type="protein sequence ID" value="KAF2821266.1"/>
    <property type="molecule type" value="Genomic_DNA"/>
</dbReference>
<feature type="compositionally biased region" description="Basic residues" evidence="1">
    <location>
        <begin position="61"/>
        <end position="70"/>
    </location>
</feature>
<proteinExistence type="predicted"/>
<reference evidence="2" key="1">
    <citation type="journal article" date="2020" name="Stud. Mycol.">
        <title>101 Dothideomycetes genomes: a test case for predicting lifestyles and emergence of pathogens.</title>
        <authorList>
            <person name="Haridas S."/>
            <person name="Albert R."/>
            <person name="Binder M."/>
            <person name="Bloem J."/>
            <person name="Labutti K."/>
            <person name="Salamov A."/>
            <person name="Andreopoulos B."/>
            <person name="Baker S."/>
            <person name="Barry K."/>
            <person name="Bills G."/>
            <person name="Bluhm B."/>
            <person name="Cannon C."/>
            <person name="Castanera R."/>
            <person name="Culley D."/>
            <person name="Daum C."/>
            <person name="Ezra D."/>
            <person name="Gonzalez J."/>
            <person name="Henrissat B."/>
            <person name="Kuo A."/>
            <person name="Liang C."/>
            <person name="Lipzen A."/>
            <person name="Lutzoni F."/>
            <person name="Magnuson J."/>
            <person name="Mondo S."/>
            <person name="Nolan M."/>
            <person name="Ohm R."/>
            <person name="Pangilinan J."/>
            <person name="Park H.-J."/>
            <person name="Ramirez L."/>
            <person name="Alfaro M."/>
            <person name="Sun H."/>
            <person name="Tritt A."/>
            <person name="Yoshinaga Y."/>
            <person name="Zwiers L.-H."/>
            <person name="Turgeon B."/>
            <person name="Goodwin S."/>
            <person name="Spatafora J."/>
            <person name="Crous P."/>
            <person name="Grigoriev I."/>
        </authorList>
    </citation>
    <scope>NUCLEOTIDE SEQUENCE</scope>
    <source>
        <strain evidence="2">CBS 113818</strain>
    </source>
</reference>
<dbReference type="AlphaFoldDB" id="A0A6A6ZJY1"/>
<protein>
    <submittedName>
        <fullName evidence="2">Uncharacterized protein</fullName>
    </submittedName>
</protein>
<keyword evidence="3" id="KW-1185">Reference proteome</keyword>
<accession>A0A6A6ZJY1</accession>
<feature type="compositionally biased region" description="Polar residues" evidence="1">
    <location>
        <begin position="146"/>
        <end position="157"/>
    </location>
</feature>
<name>A0A6A6ZJY1_9PLEO</name>
<feature type="region of interest" description="Disordered" evidence="1">
    <location>
        <begin position="1"/>
        <end position="214"/>
    </location>
</feature>